<accession>A0A2H3BIL6</accession>
<evidence type="ECO:0000313" key="1">
    <source>
        <dbReference type="EMBL" id="PBK68764.1"/>
    </source>
</evidence>
<dbReference type="AlphaFoldDB" id="A0A2H3BIL6"/>
<dbReference type="SUPFAM" id="SSF52047">
    <property type="entry name" value="RNI-like"/>
    <property type="match status" value="1"/>
</dbReference>
<name>A0A2H3BIL6_9AGAR</name>
<dbReference type="EMBL" id="KZ293431">
    <property type="protein sequence ID" value="PBK68764.1"/>
    <property type="molecule type" value="Genomic_DNA"/>
</dbReference>
<proteinExistence type="predicted"/>
<gene>
    <name evidence="1" type="ORF">ARMSODRAFT_1085212</name>
</gene>
<evidence type="ECO:0000313" key="2">
    <source>
        <dbReference type="Proteomes" id="UP000218334"/>
    </source>
</evidence>
<sequence length="550" mass="61128">MNLGTSLPTTPTPGAADTSSYLDAFIHSIPKPAFPPDDVYPLVTDILRATRPLLDTDHKWIFPNIALLEGQLLAYDTLIDRLCTVVEELKGYRHAIQIVSKRFSSILAPIRHLPSDVLRSVFRETQPRQSRRSMLMNGWPIIKIMQDPLTLGQVCGSWRDIVVSSPELWSHINITFPNLRLGADNPSPCNFQTVLKTILSLSGQVSLDIQFRSNGDTSSGEAIEAFSWLLGERHRWKSAALKLPLDLLEQLRASIGKLPCLESLTLMTPRLPRHSRSVPPGDVSDIFIDAPNLRKVKLHDFIGLGSFAFPCQITHLATSFTAVHDLHTLSLLEELHLEERHDGDIDFLPHITFPKVRRLSVSSPKLLRHLCLPSLEDLTFDNCGAIVTHARVDVAAAILTDFIRSSRCSLTSLATLTSIVYAPNFIQETLPMLESLTSLEFQIDNVLQDSFYHTLMSPILLPNLQYLIMRLPPPEIWGEPLLALDTLSTMLASRRPHLRSVRFDCPIISGAHSSGAAGILNTLEPLRQLGVDLRAVDVNSLAGISFGNFA</sequence>
<reference evidence="2" key="1">
    <citation type="journal article" date="2017" name="Nat. Ecol. Evol.">
        <title>Genome expansion and lineage-specific genetic innovations in the forest pathogenic fungi Armillaria.</title>
        <authorList>
            <person name="Sipos G."/>
            <person name="Prasanna A.N."/>
            <person name="Walter M.C."/>
            <person name="O'Connor E."/>
            <person name="Balint B."/>
            <person name="Krizsan K."/>
            <person name="Kiss B."/>
            <person name="Hess J."/>
            <person name="Varga T."/>
            <person name="Slot J."/>
            <person name="Riley R."/>
            <person name="Boka B."/>
            <person name="Rigling D."/>
            <person name="Barry K."/>
            <person name="Lee J."/>
            <person name="Mihaltcheva S."/>
            <person name="LaButti K."/>
            <person name="Lipzen A."/>
            <person name="Waldron R."/>
            <person name="Moloney N.M."/>
            <person name="Sperisen C."/>
            <person name="Kredics L."/>
            <person name="Vagvoelgyi C."/>
            <person name="Patrignani A."/>
            <person name="Fitzpatrick D."/>
            <person name="Nagy I."/>
            <person name="Doyle S."/>
            <person name="Anderson J.B."/>
            <person name="Grigoriev I.V."/>
            <person name="Gueldener U."/>
            <person name="Muensterkoetter M."/>
            <person name="Nagy L.G."/>
        </authorList>
    </citation>
    <scope>NUCLEOTIDE SEQUENCE [LARGE SCALE GENOMIC DNA]</scope>
    <source>
        <strain evidence="2">28-4</strain>
    </source>
</reference>
<dbReference type="Proteomes" id="UP000218334">
    <property type="component" value="Unassembled WGS sequence"/>
</dbReference>
<dbReference type="STRING" id="1076256.A0A2H3BIL6"/>
<organism evidence="1 2">
    <name type="scientific">Armillaria solidipes</name>
    <dbReference type="NCBI Taxonomy" id="1076256"/>
    <lineage>
        <taxon>Eukaryota</taxon>
        <taxon>Fungi</taxon>
        <taxon>Dikarya</taxon>
        <taxon>Basidiomycota</taxon>
        <taxon>Agaricomycotina</taxon>
        <taxon>Agaricomycetes</taxon>
        <taxon>Agaricomycetidae</taxon>
        <taxon>Agaricales</taxon>
        <taxon>Marasmiineae</taxon>
        <taxon>Physalacriaceae</taxon>
        <taxon>Armillaria</taxon>
    </lineage>
</organism>
<keyword evidence="2" id="KW-1185">Reference proteome</keyword>
<protein>
    <submittedName>
        <fullName evidence="1">Uncharacterized protein</fullName>
    </submittedName>
</protein>